<evidence type="ECO:0000259" key="2">
    <source>
        <dbReference type="Pfam" id="PF13193"/>
    </source>
</evidence>
<keyword evidence="4" id="KW-1185">Reference proteome</keyword>
<evidence type="ECO:0000259" key="1">
    <source>
        <dbReference type="Pfam" id="PF00501"/>
    </source>
</evidence>
<dbReference type="Gene3D" id="3.40.50.12780">
    <property type="entry name" value="N-terminal domain of ligase-like"/>
    <property type="match status" value="1"/>
</dbReference>
<accession>A0ABU7JZU1</accession>
<dbReference type="Proteomes" id="UP001331936">
    <property type="component" value="Unassembled WGS sequence"/>
</dbReference>
<dbReference type="InterPro" id="IPR000873">
    <property type="entry name" value="AMP-dep_synth/lig_dom"/>
</dbReference>
<sequence length="204" mass="22173">VTAWPTSDRDTDIVPIGTPVWNTRTYVLDGQLHPVPAGAVGELYLAGVQLARGYLGRGALTAERFVPDPYGAPGERMYRTGDLASWRRDGALLYLGRTDFQVKVRGLRIELGEIEQVLRAHPAVAQAAVLVAHRADDLLTGYLVPRADATVDPAEVTAFAAQRLPDYMVPAALVVLDAMPVGPNGKLDRAALDKKIFFMIWCPP</sequence>
<organism evidence="3 4">
    <name type="scientific">Rhodococcus chondri</name>
    <dbReference type="NCBI Taxonomy" id="3065941"/>
    <lineage>
        <taxon>Bacteria</taxon>
        <taxon>Bacillati</taxon>
        <taxon>Actinomycetota</taxon>
        <taxon>Actinomycetes</taxon>
        <taxon>Mycobacteriales</taxon>
        <taxon>Nocardiaceae</taxon>
        <taxon>Rhodococcus</taxon>
    </lineage>
</organism>
<dbReference type="InterPro" id="IPR025110">
    <property type="entry name" value="AMP-bd_C"/>
</dbReference>
<dbReference type="PANTHER" id="PTHR45527:SF1">
    <property type="entry name" value="FATTY ACID SYNTHASE"/>
    <property type="match status" value="1"/>
</dbReference>
<dbReference type="RefSeq" id="WP_330154832.1">
    <property type="nucleotide sequence ID" value="NZ_JAUZMZ010000367.1"/>
</dbReference>
<proteinExistence type="predicted"/>
<dbReference type="Pfam" id="PF00501">
    <property type="entry name" value="AMP-binding"/>
    <property type="match status" value="1"/>
</dbReference>
<reference evidence="3 4" key="1">
    <citation type="submission" date="2023-08" db="EMBL/GenBank/DDBJ databases">
        <authorList>
            <person name="Girao M."/>
            <person name="Carvalho M.F."/>
        </authorList>
    </citation>
    <scope>NUCLEOTIDE SEQUENCE [LARGE SCALE GENOMIC DNA]</scope>
    <source>
        <strain evidence="3 4">CC-R104</strain>
    </source>
</reference>
<dbReference type="SUPFAM" id="SSF56801">
    <property type="entry name" value="Acetyl-CoA synthetase-like"/>
    <property type="match status" value="1"/>
</dbReference>
<comment type="caution">
    <text evidence="3">The sequence shown here is derived from an EMBL/GenBank/DDBJ whole genome shotgun (WGS) entry which is preliminary data.</text>
</comment>
<dbReference type="Gene3D" id="3.30.300.30">
    <property type="match status" value="1"/>
</dbReference>
<feature type="non-terminal residue" evidence="3">
    <location>
        <position position="1"/>
    </location>
</feature>
<gene>
    <name evidence="3" type="ORF">Q8814_26145</name>
</gene>
<dbReference type="EMBL" id="JAUZMZ010000367">
    <property type="protein sequence ID" value="MEE2035539.1"/>
    <property type="molecule type" value="Genomic_DNA"/>
</dbReference>
<protein>
    <submittedName>
        <fullName evidence="3">AMP-binding protein</fullName>
    </submittedName>
</protein>
<evidence type="ECO:0000313" key="4">
    <source>
        <dbReference type="Proteomes" id="UP001331936"/>
    </source>
</evidence>
<dbReference type="PANTHER" id="PTHR45527">
    <property type="entry name" value="NONRIBOSOMAL PEPTIDE SYNTHETASE"/>
    <property type="match status" value="1"/>
</dbReference>
<dbReference type="InterPro" id="IPR045851">
    <property type="entry name" value="AMP-bd_C_sf"/>
</dbReference>
<dbReference type="InterPro" id="IPR042099">
    <property type="entry name" value="ANL_N_sf"/>
</dbReference>
<feature type="domain" description="AMP-binding enzyme C-terminal" evidence="2">
    <location>
        <begin position="113"/>
        <end position="186"/>
    </location>
</feature>
<feature type="domain" description="AMP-dependent synthetase/ligase" evidence="1">
    <location>
        <begin position="8"/>
        <end position="55"/>
    </location>
</feature>
<name>A0ABU7JZU1_9NOCA</name>
<dbReference type="Pfam" id="PF13193">
    <property type="entry name" value="AMP-binding_C"/>
    <property type="match status" value="1"/>
</dbReference>
<evidence type="ECO:0000313" key="3">
    <source>
        <dbReference type="EMBL" id="MEE2035539.1"/>
    </source>
</evidence>